<dbReference type="OrthoDB" id="2496787at2759"/>
<dbReference type="Pfam" id="PF05730">
    <property type="entry name" value="CFEM"/>
    <property type="match status" value="1"/>
</dbReference>
<sequence>MRLTTVLAAYYFAAVALGKWHKAMELGPAMAIYASIPECARNCIDSQTTAHSNCSLLDLQCRCDNKQVSKKSEDCVLDHCTRRQALVAKNATQTICGRPIRDRSNTVRFSSAIYMTVAALSYGVRIASKIHVQWPWNGPFRCITQLWWDDVAMTITVLFALAQSSLGRPISTPGLGMDVWTLTPPQVTRFIKIFYYGELLYITGLSMVKTSMLLSYLRFFASPRFRKMVWLVIGLNTLFMLLYDSIAAFQCIPISYAWKEWDTGQGHVGYCWMKRQPAGWTASGFNIIFDLVVLGMPMPLIWRMDLNQRKKILVILMFGAGVWVSLVSILRLRVMIYYGNTLNPTWDYDWISRWSTIEVDFWVLAACMPGIRNFVKRWAPDAVGESTKGGVESIEPGLYQPPQRSTRRSDTSFVDEYIQNLEYFRIPEMTNAATVRNMRMGMLWSRASVDLDQLEIAGWNVNIGSRLSGCNNPTPPIGDFGVNQTMPIDEAGYGCANATEALPPPTDEEIKRKGRVIDWLMPWRRSRNNSSETLSRSSQRTRRSEAKNNTLSTTASNDHDIPLGSVKMPGVARMNSTVKSFETETTFSGLRSESGMGTKSDDAASDMKEFHAK</sequence>
<feature type="signal peptide" evidence="17">
    <location>
        <begin position="1"/>
        <end position="18"/>
    </location>
</feature>
<protein>
    <recommendedName>
        <fullName evidence="18">CFEM domain-containing protein</fullName>
    </recommendedName>
</protein>
<feature type="transmembrane region" description="Helical" evidence="16">
    <location>
        <begin position="193"/>
        <end position="217"/>
    </location>
</feature>
<organism evidence="19 20">
    <name type="scientific">Pseudocercospora musae</name>
    <dbReference type="NCBI Taxonomy" id="113226"/>
    <lineage>
        <taxon>Eukaryota</taxon>
        <taxon>Fungi</taxon>
        <taxon>Dikarya</taxon>
        <taxon>Ascomycota</taxon>
        <taxon>Pezizomycotina</taxon>
        <taxon>Dothideomycetes</taxon>
        <taxon>Dothideomycetidae</taxon>
        <taxon>Mycosphaerellales</taxon>
        <taxon>Mycosphaerellaceae</taxon>
        <taxon>Pseudocercospora</taxon>
    </lineage>
</organism>
<keyword evidence="7 16" id="KW-0812">Transmembrane</keyword>
<keyword evidence="14" id="KW-0408">Iron</keyword>
<dbReference type="Proteomes" id="UP000073492">
    <property type="component" value="Unassembled WGS sequence"/>
</dbReference>
<keyword evidence="6" id="KW-0325">Glycoprotein</keyword>
<accession>A0A139IS38</accession>
<evidence type="ECO:0000256" key="14">
    <source>
        <dbReference type="PROSITE-ProRule" id="PRU01356"/>
    </source>
</evidence>
<keyword evidence="5" id="KW-0964">Secreted</keyword>
<feature type="domain" description="CFEM" evidence="18">
    <location>
        <begin position="11"/>
        <end position="123"/>
    </location>
</feature>
<evidence type="ECO:0000259" key="18">
    <source>
        <dbReference type="PROSITE" id="PS52012"/>
    </source>
</evidence>
<dbReference type="SMART" id="SM00747">
    <property type="entry name" value="CFEM"/>
    <property type="match status" value="1"/>
</dbReference>
<evidence type="ECO:0000256" key="17">
    <source>
        <dbReference type="SAM" id="SignalP"/>
    </source>
</evidence>
<evidence type="ECO:0000313" key="20">
    <source>
        <dbReference type="Proteomes" id="UP000073492"/>
    </source>
</evidence>
<evidence type="ECO:0000256" key="8">
    <source>
        <dbReference type="ARBA" id="ARBA00022729"/>
    </source>
</evidence>
<evidence type="ECO:0000256" key="10">
    <source>
        <dbReference type="ARBA" id="ARBA00023136"/>
    </source>
</evidence>
<comment type="similarity">
    <text evidence="4">Belongs to the RBT5 family.</text>
</comment>
<comment type="caution">
    <text evidence="14">Lacks conserved residue(s) required for the propagation of feature annotation.</text>
</comment>
<keyword evidence="10 16" id="KW-0472">Membrane</keyword>
<comment type="caution">
    <text evidence="19">The sequence shown here is derived from an EMBL/GenBank/DDBJ whole genome shotgun (WGS) entry which is preliminary data.</text>
</comment>
<evidence type="ECO:0000256" key="2">
    <source>
        <dbReference type="ARBA" id="ARBA00004589"/>
    </source>
</evidence>
<keyword evidence="9 16" id="KW-1133">Transmembrane helix</keyword>
<keyword evidence="6" id="KW-0336">GPI-anchor</keyword>
<evidence type="ECO:0000256" key="16">
    <source>
        <dbReference type="SAM" id="Phobius"/>
    </source>
</evidence>
<feature type="disulfide bond" evidence="14">
    <location>
        <begin position="63"/>
        <end position="96"/>
    </location>
</feature>
<gene>
    <name evidence="19" type="ORF">AC579_6178</name>
</gene>
<feature type="chain" id="PRO_5007297638" description="CFEM domain-containing protein" evidence="17">
    <location>
        <begin position="19"/>
        <end position="613"/>
    </location>
</feature>
<dbReference type="GO" id="GO:0005576">
    <property type="term" value="C:extracellular region"/>
    <property type="evidence" value="ECO:0007669"/>
    <property type="project" value="UniProtKB-SubCell"/>
</dbReference>
<keyword evidence="12" id="KW-0449">Lipoprotein</keyword>
<name>A0A139IS38_9PEZI</name>
<feature type="transmembrane region" description="Helical" evidence="16">
    <location>
        <begin position="312"/>
        <end position="330"/>
    </location>
</feature>
<comment type="subcellular location">
    <subcellularLocation>
        <location evidence="2">Membrane</location>
        <topology evidence="2">Lipid-anchor</topology>
        <topology evidence="2">GPI-anchor</topology>
    </subcellularLocation>
    <subcellularLocation>
        <location evidence="1">Membrane</location>
        <topology evidence="1">Multi-pass membrane protein</topology>
    </subcellularLocation>
    <subcellularLocation>
        <location evidence="3">Secreted</location>
    </subcellularLocation>
</comment>
<feature type="compositionally biased region" description="Basic and acidic residues" evidence="15">
    <location>
        <begin position="599"/>
        <end position="613"/>
    </location>
</feature>
<dbReference type="PANTHER" id="PTHR33048">
    <property type="entry name" value="PTH11-LIKE INTEGRAL MEMBRANE PROTEIN (AFU_ORTHOLOGUE AFUA_5G11245)"/>
    <property type="match status" value="1"/>
</dbReference>
<evidence type="ECO:0000256" key="6">
    <source>
        <dbReference type="ARBA" id="ARBA00022622"/>
    </source>
</evidence>
<keyword evidence="14" id="KW-0479">Metal-binding</keyword>
<keyword evidence="8 17" id="KW-0732">Signal</keyword>
<feature type="compositionally biased region" description="Polar residues" evidence="15">
    <location>
        <begin position="547"/>
        <end position="556"/>
    </location>
</feature>
<feature type="disulfide bond" evidence="14">
    <location>
        <begin position="54"/>
        <end position="61"/>
    </location>
</feature>
<feature type="region of interest" description="Disordered" evidence="15">
    <location>
        <begin position="584"/>
        <end position="613"/>
    </location>
</feature>
<dbReference type="AlphaFoldDB" id="A0A139IS38"/>
<evidence type="ECO:0000256" key="15">
    <source>
        <dbReference type="SAM" id="MobiDB-lite"/>
    </source>
</evidence>
<dbReference type="GO" id="GO:0046872">
    <property type="term" value="F:metal ion binding"/>
    <property type="evidence" value="ECO:0007669"/>
    <property type="project" value="UniProtKB-UniRule"/>
</dbReference>
<evidence type="ECO:0000313" key="19">
    <source>
        <dbReference type="EMBL" id="KXT17559.1"/>
    </source>
</evidence>
<feature type="compositionally biased region" description="Low complexity" evidence="15">
    <location>
        <begin position="528"/>
        <end position="538"/>
    </location>
</feature>
<keyword evidence="20" id="KW-1185">Reference proteome</keyword>
<dbReference type="Pfam" id="PF20684">
    <property type="entry name" value="Fung_rhodopsin"/>
    <property type="match status" value="1"/>
</dbReference>
<evidence type="ECO:0000256" key="7">
    <source>
        <dbReference type="ARBA" id="ARBA00022692"/>
    </source>
</evidence>
<dbReference type="EMBL" id="LFZO01000018">
    <property type="protein sequence ID" value="KXT17559.1"/>
    <property type="molecule type" value="Genomic_DNA"/>
</dbReference>
<evidence type="ECO:0000256" key="3">
    <source>
        <dbReference type="ARBA" id="ARBA00004613"/>
    </source>
</evidence>
<feature type="region of interest" description="Disordered" evidence="15">
    <location>
        <begin position="386"/>
        <end position="410"/>
    </location>
</feature>
<dbReference type="InterPro" id="IPR049326">
    <property type="entry name" value="Rhodopsin_dom_fungi"/>
</dbReference>
<evidence type="ECO:0000256" key="4">
    <source>
        <dbReference type="ARBA" id="ARBA00010031"/>
    </source>
</evidence>
<evidence type="ECO:0000256" key="12">
    <source>
        <dbReference type="ARBA" id="ARBA00023288"/>
    </source>
</evidence>
<evidence type="ECO:0000256" key="9">
    <source>
        <dbReference type="ARBA" id="ARBA00022989"/>
    </source>
</evidence>
<feature type="compositionally biased region" description="Polar residues" evidence="15">
    <location>
        <begin position="584"/>
        <end position="597"/>
    </location>
</feature>
<comment type="similarity">
    <text evidence="13">Belongs to the SAT4 family.</text>
</comment>
<feature type="transmembrane region" description="Helical" evidence="16">
    <location>
        <begin position="278"/>
        <end position="300"/>
    </location>
</feature>
<evidence type="ECO:0000256" key="13">
    <source>
        <dbReference type="ARBA" id="ARBA00038359"/>
    </source>
</evidence>
<dbReference type="GO" id="GO:0098552">
    <property type="term" value="C:side of membrane"/>
    <property type="evidence" value="ECO:0007669"/>
    <property type="project" value="UniProtKB-KW"/>
</dbReference>
<dbReference type="PANTHER" id="PTHR33048:SF47">
    <property type="entry name" value="INTEGRAL MEMBRANE PROTEIN-RELATED"/>
    <property type="match status" value="1"/>
</dbReference>
<reference evidence="19 20" key="1">
    <citation type="submission" date="2015-07" db="EMBL/GenBank/DDBJ databases">
        <title>Comparative genomics of the Sigatoka disease complex on banana suggests a link between parallel evolutionary changes in Pseudocercospora fijiensis and Pseudocercospora eumusae and increased virulence on the banana host.</title>
        <authorList>
            <person name="Chang T.-C."/>
            <person name="Salvucci A."/>
            <person name="Crous P.W."/>
            <person name="Stergiopoulos I."/>
        </authorList>
    </citation>
    <scope>NUCLEOTIDE SEQUENCE [LARGE SCALE GENOMIC DNA]</scope>
    <source>
        <strain evidence="19 20">CBS 116634</strain>
    </source>
</reference>
<evidence type="ECO:0000256" key="5">
    <source>
        <dbReference type="ARBA" id="ARBA00022525"/>
    </source>
</evidence>
<proteinExistence type="inferred from homology"/>
<evidence type="ECO:0000256" key="1">
    <source>
        <dbReference type="ARBA" id="ARBA00004141"/>
    </source>
</evidence>
<keyword evidence="14" id="KW-0349">Heme</keyword>
<feature type="binding site" description="axial binding residue" evidence="14">
    <location>
        <position position="58"/>
    </location>
    <ligand>
        <name>heme</name>
        <dbReference type="ChEBI" id="CHEBI:30413"/>
    </ligand>
    <ligandPart>
        <name>Fe</name>
        <dbReference type="ChEBI" id="CHEBI:18248"/>
    </ligandPart>
</feature>
<evidence type="ECO:0000256" key="11">
    <source>
        <dbReference type="ARBA" id="ARBA00023157"/>
    </source>
</evidence>
<keyword evidence="11 14" id="KW-1015">Disulfide bond</keyword>
<dbReference type="InterPro" id="IPR008427">
    <property type="entry name" value="Extracellular_membr_CFEM_dom"/>
</dbReference>
<dbReference type="InterPro" id="IPR052337">
    <property type="entry name" value="SAT4-like"/>
</dbReference>
<feature type="transmembrane region" description="Helical" evidence="16">
    <location>
        <begin position="229"/>
        <end position="258"/>
    </location>
</feature>
<dbReference type="PROSITE" id="PS52012">
    <property type="entry name" value="CFEM"/>
    <property type="match status" value="1"/>
</dbReference>
<feature type="region of interest" description="Disordered" evidence="15">
    <location>
        <begin position="528"/>
        <end position="565"/>
    </location>
</feature>